<dbReference type="Proteomes" id="UP000585474">
    <property type="component" value="Unassembled WGS sequence"/>
</dbReference>
<accession>A0A7J0FJ14</accession>
<reference evidence="2 3" key="1">
    <citation type="submission" date="2019-07" db="EMBL/GenBank/DDBJ databases">
        <title>De Novo Assembly of kiwifruit Actinidia rufa.</title>
        <authorList>
            <person name="Sugita-Konishi S."/>
            <person name="Sato K."/>
            <person name="Mori E."/>
            <person name="Abe Y."/>
            <person name="Kisaki G."/>
            <person name="Hamano K."/>
            <person name="Suezawa K."/>
            <person name="Otani M."/>
            <person name="Fukuda T."/>
            <person name="Manabe T."/>
            <person name="Gomi K."/>
            <person name="Tabuchi M."/>
            <person name="Akimitsu K."/>
            <person name="Kataoka I."/>
        </authorList>
    </citation>
    <scope>NUCLEOTIDE SEQUENCE [LARGE SCALE GENOMIC DNA]</scope>
    <source>
        <strain evidence="3">cv. Fuchu</strain>
    </source>
</reference>
<protein>
    <recommendedName>
        <fullName evidence="1">Myb/SANT-like domain-containing protein</fullName>
    </recommendedName>
</protein>
<proteinExistence type="predicted"/>
<comment type="caution">
    <text evidence="2">The sequence shown here is derived from an EMBL/GenBank/DDBJ whole genome shotgun (WGS) entry which is preliminary data.</text>
</comment>
<dbReference type="PANTHER" id="PTHR47584:SF19">
    <property type="entry name" value="L10-INTERACTING MYB DOMAIN-CONTAINING PROTEIN-LIKE"/>
    <property type="match status" value="1"/>
</dbReference>
<gene>
    <name evidence="2" type="ORF">Acr_13g0000950</name>
</gene>
<evidence type="ECO:0000313" key="2">
    <source>
        <dbReference type="EMBL" id="GFY98694.1"/>
    </source>
</evidence>
<keyword evidence="3" id="KW-1185">Reference proteome</keyword>
<dbReference type="AlphaFoldDB" id="A0A7J0FJ14"/>
<name>A0A7J0FJ14_9ERIC</name>
<sequence>MNGKGISLVDSDEDVTEVGIGKNGPWSYKNECIYVDLMDEDVKNYNSRVTGSFTKEAWQRIRKKLIKLIGYPYTDSQLKNKFNQLRITHTKFVSLCAQSGVGWCPIKARLKSFRKCGYPHYAAMTRVLGDNTAKGMNAFASTQSPSRTDSSDPEFKLKDEADIEDLEKVELLEIREKARAASITVSSPEKNDPLGLFTQCLSILNGMDDLDGLSYSKAMTKLKEDPTWRPIFLGIPDKRKMDWCTSLP</sequence>
<organism evidence="2 3">
    <name type="scientific">Actinidia rufa</name>
    <dbReference type="NCBI Taxonomy" id="165716"/>
    <lineage>
        <taxon>Eukaryota</taxon>
        <taxon>Viridiplantae</taxon>
        <taxon>Streptophyta</taxon>
        <taxon>Embryophyta</taxon>
        <taxon>Tracheophyta</taxon>
        <taxon>Spermatophyta</taxon>
        <taxon>Magnoliopsida</taxon>
        <taxon>eudicotyledons</taxon>
        <taxon>Gunneridae</taxon>
        <taxon>Pentapetalae</taxon>
        <taxon>asterids</taxon>
        <taxon>Ericales</taxon>
        <taxon>Actinidiaceae</taxon>
        <taxon>Actinidia</taxon>
    </lineage>
</organism>
<evidence type="ECO:0000313" key="3">
    <source>
        <dbReference type="Proteomes" id="UP000585474"/>
    </source>
</evidence>
<feature type="domain" description="Myb/SANT-like" evidence="1">
    <location>
        <begin position="26"/>
        <end position="108"/>
    </location>
</feature>
<dbReference type="InterPro" id="IPR024752">
    <property type="entry name" value="Myb/SANT-like_dom"/>
</dbReference>
<dbReference type="PANTHER" id="PTHR47584">
    <property type="match status" value="1"/>
</dbReference>
<dbReference type="EMBL" id="BJWL01000013">
    <property type="protein sequence ID" value="GFY98694.1"/>
    <property type="molecule type" value="Genomic_DNA"/>
</dbReference>
<evidence type="ECO:0000259" key="1">
    <source>
        <dbReference type="Pfam" id="PF12776"/>
    </source>
</evidence>
<dbReference type="InterPro" id="IPR045026">
    <property type="entry name" value="LIMYB"/>
</dbReference>
<dbReference type="OrthoDB" id="686198at2759"/>
<dbReference type="Pfam" id="PF12776">
    <property type="entry name" value="Myb_DNA-bind_3"/>
    <property type="match status" value="1"/>
</dbReference>